<dbReference type="RefSeq" id="WP_131556599.1">
    <property type="nucleotide sequence ID" value="NZ_SJSN01000002.1"/>
</dbReference>
<gene>
    <name evidence="2" type="ORF">EZ449_03625</name>
</gene>
<evidence type="ECO:0000313" key="2">
    <source>
        <dbReference type="EMBL" id="TCD12119.1"/>
    </source>
</evidence>
<name>A0A4R0P885_9SPHI</name>
<protein>
    <recommendedName>
        <fullName evidence="4">DUF4369 domain-containing protein</fullName>
    </recommendedName>
</protein>
<evidence type="ECO:0000313" key="3">
    <source>
        <dbReference type="Proteomes" id="UP000291485"/>
    </source>
</evidence>
<sequence>MKFLCTILILCFAIPAFSQTGKLFKGTINNSKITLYLQGMDEGTHVDKILGGYKYDSQRQYILLNGYANNKGNIVLVEQASPNFSGVFLGAITGSQIKGKWLSADQTKNYPFQLQVIKATQSQKELFDKAIIKKANEFSGY</sequence>
<evidence type="ECO:0008006" key="4">
    <source>
        <dbReference type="Google" id="ProtNLM"/>
    </source>
</evidence>
<organism evidence="2 3">
    <name type="scientific">Pedobacter frigidisoli</name>
    <dbReference type="NCBI Taxonomy" id="2530455"/>
    <lineage>
        <taxon>Bacteria</taxon>
        <taxon>Pseudomonadati</taxon>
        <taxon>Bacteroidota</taxon>
        <taxon>Sphingobacteriia</taxon>
        <taxon>Sphingobacteriales</taxon>
        <taxon>Sphingobacteriaceae</taxon>
        <taxon>Pedobacter</taxon>
    </lineage>
</organism>
<proteinExistence type="predicted"/>
<keyword evidence="1" id="KW-0732">Signal</keyword>
<comment type="caution">
    <text evidence="2">The sequence shown here is derived from an EMBL/GenBank/DDBJ whole genome shotgun (WGS) entry which is preliminary data.</text>
</comment>
<feature type="chain" id="PRO_5020995075" description="DUF4369 domain-containing protein" evidence="1">
    <location>
        <begin position="19"/>
        <end position="141"/>
    </location>
</feature>
<evidence type="ECO:0000256" key="1">
    <source>
        <dbReference type="SAM" id="SignalP"/>
    </source>
</evidence>
<keyword evidence="3" id="KW-1185">Reference proteome</keyword>
<accession>A0A4R0P885</accession>
<dbReference type="OrthoDB" id="766744at2"/>
<dbReference type="AlphaFoldDB" id="A0A4R0P885"/>
<feature type="signal peptide" evidence="1">
    <location>
        <begin position="1"/>
        <end position="18"/>
    </location>
</feature>
<dbReference type="EMBL" id="SJSN01000002">
    <property type="protein sequence ID" value="TCD12119.1"/>
    <property type="molecule type" value="Genomic_DNA"/>
</dbReference>
<reference evidence="2 3" key="1">
    <citation type="submission" date="2019-02" db="EMBL/GenBank/DDBJ databases">
        <title>Pedobacter sp. RP-3-11 sp. nov., isolated from Arctic soil.</title>
        <authorList>
            <person name="Dahal R.H."/>
        </authorList>
    </citation>
    <scope>NUCLEOTIDE SEQUENCE [LARGE SCALE GENOMIC DNA]</scope>
    <source>
        <strain evidence="2 3">RP-3-11</strain>
    </source>
</reference>
<dbReference type="Proteomes" id="UP000291485">
    <property type="component" value="Unassembled WGS sequence"/>
</dbReference>